<proteinExistence type="predicted"/>
<sequence>MAEILTFQPRPRPTTPRDAQAAFREQIEVAAQAALDTADKLIAILNEMDGDPDLEDGGDAEPSLGAPEGHASQIVWLRGGDRDLETTTPEHRQ</sequence>
<feature type="region of interest" description="Disordered" evidence="1">
    <location>
        <begin position="48"/>
        <end position="93"/>
    </location>
</feature>
<feature type="compositionally biased region" description="Basic and acidic residues" evidence="1">
    <location>
        <begin position="79"/>
        <end position="93"/>
    </location>
</feature>
<evidence type="ECO:0000256" key="1">
    <source>
        <dbReference type="SAM" id="MobiDB-lite"/>
    </source>
</evidence>
<dbReference type="Proteomes" id="UP000035929">
    <property type="component" value="Unassembled WGS sequence"/>
</dbReference>
<organism evidence="2 3">
    <name type="scientific">Methylobacterium aquaticum</name>
    <dbReference type="NCBI Taxonomy" id="270351"/>
    <lineage>
        <taxon>Bacteria</taxon>
        <taxon>Pseudomonadati</taxon>
        <taxon>Pseudomonadota</taxon>
        <taxon>Alphaproteobacteria</taxon>
        <taxon>Hyphomicrobiales</taxon>
        <taxon>Methylobacteriaceae</taxon>
        <taxon>Methylobacterium</taxon>
    </lineage>
</organism>
<accession>A0A0J6SCF2</accession>
<evidence type="ECO:0000313" key="3">
    <source>
        <dbReference type="Proteomes" id="UP000035929"/>
    </source>
</evidence>
<dbReference type="RefSeq" id="WP_048464885.1">
    <property type="nucleotide sequence ID" value="NZ_LABX01000127.1"/>
</dbReference>
<evidence type="ECO:0000313" key="2">
    <source>
        <dbReference type="EMBL" id="KMO32900.1"/>
    </source>
</evidence>
<name>A0A0J6SCF2_9HYPH</name>
<gene>
    <name evidence="2" type="ORF">VP06_16630</name>
</gene>
<comment type="caution">
    <text evidence="2">The sequence shown here is derived from an EMBL/GenBank/DDBJ whole genome shotgun (WGS) entry which is preliminary data.</text>
</comment>
<protein>
    <submittedName>
        <fullName evidence="2">Uncharacterized protein</fullName>
    </submittedName>
</protein>
<dbReference type="PATRIC" id="fig|270351.6.peg.840"/>
<feature type="compositionally biased region" description="Acidic residues" evidence="1">
    <location>
        <begin position="48"/>
        <end position="59"/>
    </location>
</feature>
<dbReference type="AlphaFoldDB" id="A0A0J6SCF2"/>
<dbReference type="EMBL" id="LABX01000127">
    <property type="protein sequence ID" value="KMO32900.1"/>
    <property type="molecule type" value="Genomic_DNA"/>
</dbReference>
<reference evidence="2 3" key="1">
    <citation type="submission" date="2015-03" db="EMBL/GenBank/DDBJ databases">
        <title>Genome sequencing of Methylobacterium aquaticum DSM16371 type strain.</title>
        <authorList>
            <person name="Chaudhry V."/>
            <person name="Patil P.B."/>
        </authorList>
    </citation>
    <scope>NUCLEOTIDE SEQUENCE [LARGE SCALE GENOMIC DNA]</scope>
    <source>
        <strain evidence="2 3">DSM 16371</strain>
    </source>
</reference>